<comment type="caution">
    <text evidence="1">The sequence shown here is derived from an EMBL/GenBank/DDBJ whole genome shotgun (WGS) entry which is preliminary data.</text>
</comment>
<evidence type="ECO:0000313" key="2">
    <source>
        <dbReference type="Proteomes" id="UP001521150"/>
    </source>
</evidence>
<sequence length="158" mass="17654">MWGSRRRIRQSLDLQWQPRAVEPCGLRSPSAPRRDPLPEVQPSGIEKALGAVVMTALFGGGFFYPRGPRRMNVLPDPGHGARQVFITDDQPGETFWLAVAKDVVAIADATGQVRWNSVGNGLIDMQPTRDGLRLDFVDKSYLVVHMSSSSKERVLHWF</sequence>
<proteinExistence type="predicted"/>
<dbReference type="Proteomes" id="UP001521150">
    <property type="component" value="Unassembled WGS sequence"/>
</dbReference>
<dbReference type="RefSeq" id="WP_233733905.1">
    <property type="nucleotide sequence ID" value="NZ_JAJVCN010000004.1"/>
</dbReference>
<protein>
    <recommendedName>
        <fullName evidence="3">PQQ-binding-like beta-propeller repeat protein</fullName>
    </recommendedName>
</protein>
<reference evidence="1 2" key="1">
    <citation type="submission" date="2021-12" db="EMBL/GenBank/DDBJ databases">
        <title>Genome sequence of Kibdelosporangium philippinense ATCC 49844.</title>
        <authorList>
            <person name="Fedorov E.A."/>
            <person name="Omeragic M."/>
            <person name="Shalygina K.F."/>
            <person name="Maclea K.S."/>
        </authorList>
    </citation>
    <scope>NUCLEOTIDE SEQUENCE [LARGE SCALE GENOMIC DNA]</scope>
    <source>
        <strain evidence="1 2">ATCC 49844</strain>
    </source>
</reference>
<evidence type="ECO:0000313" key="1">
    <source>
        <dbReference type="EMBL" id="MCE7011426.1"/>
    </source>
</evidence>
<organism evidence="1 2">
    <name type="scientific">Kibdelosporangium philippinense</name>
    <dbReference type="NCBI Taxonomy" id="211113"/>
    <lineage>
        <taxon>Bacteria</taxon>
        <taxon>Bacillati</taxon>
        <taxon>Actinomycetota</taxon>
        <taxon>Actinomycetes</taxon>
        <taxon>Pseudonocardiales</taxon>
        <taxon>Pseudonocardiaceae</taxon>
        <taxon>Kibdelosporangium</taxon>
    </lineage>
</organism>
<keyword evidence="2" id="KW-1185">Reference proteome</keyword>
<name>A0ABS8ZXH6_9PSEU</name>
<evidence type="ECO:0008006" key="3">
    <source>
        <dbReference type="Google" id="ProtNLM"/>
    </source>
</evidence>
<gene>
    <name evidence="1" type="ORF">LWC34_52745</name>
</gene>
<dbReference type="EMBL" id="JAJVCN010000004">
    <property type="protein sequence ID" value="MCE7011426.1"/>
    <property type="molecule type" value="Genomic_DNA"/>
</dbReference>
<accession>A0ABS8ZXH6</accession>